<keyword evidence="1" id="KW-0812">Transmembrane</keyword>
<evidence type="ECO:0000313" key="2">
    <source>
        <dbReference type="EMBL" id="RCU52931.1"/>
    </source>
</evidence>
<comment type="caution">
    <text evidence="2">The sequence shown here is derived from an EMBL/GenBank/DDBJ whole genome shotgun (WGS) entry which is preliminary data.</text>
</comment>
<reference evidence="2 3" key="1">
    <citation type="submission" date="2018-07" db="EMBL/GenBank/DDBJ databases">
        <title>Corallincola holothuriorum sp. nov., a new facultative anaerobe isolated from sea cucumber Apostichopus japonicus.</title>
        <authorList>
            <person name="Xia H."/>
        </authorList>
    </citation>
    <scope>NUCLEOTIDE SEQUENCE [LARGE SCALE GENOMIC DNA]</scope>
    <source>
        <strain evidence="2 3">C4</strain>
    </source>
</reference>
<keyword evidence="1" id="KW-1133">Transmembrane helix</keyword>
<gene>
    <name evidence="2" type="ORF">DU002_02920</name>
</gene>
<feature type="transmembrane region" description="Helical" evidence="1">
    <location>
        <begin position="7"/>
        <end position="27"/>
    </location>
</feature>
<sequence length="74" mass="8545">MNINATTFGQIAFVLAIIVFFFTLRFAKRSTAENLPLVGFYSLLLNLLLPPGAWVYCGYWYWKSRSLSRFETAQ</sequence>
<organism evidence="2 3">
    <name type="scientific">Corallincola holothuriorum</name>
    <dbReference type="NCBI Taxonomy" id="2282215"/>
    <lineage>
        <taxon>Bacteria</taxon>
        <taxon>Pseudomonadati</taxon>
        <taxon>Pseudomonadota</taxon>
        <taxon>Gammaproteobacteria</taxon>
        <taxon>Alteromonadales</taxon>
        <taxon>Psychromonadaceae</taxon>
        <taxon>Corallincola</taxon>
    </lineage>
</organism>
<dbReference type="Proteomes" id="UP000252558">
    <property type="component" value="Unassembled WGS sequence"/>
</dbReference>
<name>A0A368NUP4_9GAMM</name>
<dbReference type="AlphaFoldDB" id="A0A368NUP4"/>
<feature type="transmembrane region" description="Helical" evidence="1">
    <location>
        <begin position="39"/>
        <end position="62"/>
    </location>
</feature>
<keyword evidence="3" id="KW-1185">Reference proteome</keyword>
<dbReference type="EMBL" id="QPID01000001">
    <property type="protein sequence ID" value="RCU52931.1"/>
    <property type="molecule type" value="Genomic_DNA"/>
</dbReference>
<accession>A0A368NUP4</accession>
<keyword evidence="1" id="KW-0472">Membrane</keyword>
<protein>
    <submittedName>
        <fullName evidence="2">Uncharacterized protein</fullName>
    </submittedName>
</protein>
<evidence type="ECO:0000256" key="1">
    <source>
        <dbReference type="SAM" id="Phobius"/>
    </source>
</evidence>
<evidence type="ECO:0000313" key="3">
    <source>
        <dbReference type="Proteomes" id="UP000252558"/>
    </source>
</evidence>
<proteinExistence type="predicted"/>